<dbReference type="EMBL" id="CM003536">
    <property type="protein sequence ID" value="RCV44177.1"/>
    <property type="molecule type" value="Genomic_DNA"/>
</dbReference>
<reference evidence="2" key="2">
    <citation type="submission" date="2015-07" db="EMBL/GenBank/DDBJ databases">
        <authorList>
            <person name="Noorani M."/>
        </authorList>
    </citation>
    <scope>NUCLEOTIDE SEQUENCE</scope>
    <source>
        <strain evidence="2">Yugu1</strain>
    </source>
</reference>
<reference evidence="2" key="1">
    <citation type="journal article" date="2012" name="Nat. Biotechnol.">
        <title>Reference genome sequence of the model plant Setaria.</title>
        <authorList>
            <person name="Bennetzen J.L."/>
            <person name="Schmutz J."/>
            <person name="Wang H."/>
            <person name="Percifield R."/>
            <person name="Hawkins J."/>
            <person name="Pontaroli A.C."/>
            <person name="Estep M."/>
            <person name="Feng L."/>
            <person name="Vaughn J.N."/>
            <person name="Grimwood J."/>
            <person name="Jenkins J."/>
            <person name="Barry K."/>
            <person name="Lindquist E."/>
            <person name="Hellsten U."/>
            <person name="Deshpande S."/>
            <person name="Wang X."/>
            <person name="Wu X."/>
            <person name="Mitros T."/>
            <person name="Triplett J."/>
            <person name="Yang X."/>
            <person name="Ye C.Y."/>
            <person name="Mauro-Herrera M."/>
            <person name="Wang L."/>
            <person name="Li P."/>
            <person name="Sharma M."/>
            <person name="Sharma R."/>
            <person name="Ronald P.C."/>
            <person name="Panaud O."/>
            <person name="Kellogg E.A."/>
            <person name="Brutnell T.P."/>
            <person name="Doust A.N."/>
            <person name="Tuskan G.A."/>
            <person name="Rokhsar D."/>
            <person name="Devos K.M."/>
        </authorList>
    </citation>
    <scope>NUCLEOTIDE SEQUENCE [LARGE SCALE GENOMIC DNA]</scope>
    <source>
        <strain evidence="2">Yugu1</strain>
    </source>
</reference>
<evidence type="ECO:0000313" key="2">
    <source>
        <dbReference type="EMBL" id="RCV44177.1"/>
    </source>
</evidence>
<feature type="compositionally biased region" description="Basic residues" evidence="1">
    <location>
        <begin position="93"/>
        <end position="104"/>
    </location>
</feature>
<feature type="region of interest" description="Disordered" evidence="1">
    <location>
        <begin position="54"/>
        <end position="104"/>
    </location>
</feature>
<proteinExistence type="predicted"/>
<evidence type="ECO:0000256" key="1">
    <source>
        <dbReference type="SAM" id="MobiDB-lite"/>
    </source>
</evidence>
<dbReference type="AlphaFoldDB" id="A0A368SP16"/>
<name>A0A368SP16_SETIT</name>
<gene>
    <name evidence="2" type="ORF">SETIT_9G353300v2</name>
</gene>
<accession>A0A368SP16</accession>
<organism evidence="2">
    <name type="scientific">Setaria italica</name>
    <name type="common">Foxtail millet</name>
    <name type="synonym">Panicum italicum</name>
    <dbReference type="NCBI Taxonomy" id="4555"/>
    <lineage>
        <taxon>Eukaryota</taxon>
        <taxon>Viridiplantae</taxon>
        <taxon>Streptophyta</taxon>
        <taxon>Embryophyta</taxon>
        <taxon>Tracheophyta</taxon>
        <taxon>Spermatophyta</taxon>
        <taxon>Magnoliopsida</taxon>
        <taxon>Liliopsida</taxon>
        <taxon>Poales</taxon>
        <taxon>Poaceae</taxon>
        <taxon>PACMAD clade</taxon>
        <taxon>Panicoideae</taxon>
        <taxon>Panicodae</taxon>
        <taxon>Paniceae</taxon>
        <taxon>Cenchrinae</taxon>
        <taxon>Setaria</taxon>
    </lineage>
</organism>
<protein>
    <submittedName>
        <fullName evidence="2">Uncharacterized protein</fullName>
    </submittedName>
</protein>
<sequence length="104" mass="11653">MSESIPSQKKMERKHPICIVLCSAKHSLSRLRDASSCVSIWLAQRHTRCFVVGQTATSHPQRRGPRLQAAKAKPAQTPRGSDPTRSWSGPTGRWRHNCPLRSGR</sequence>